<dbReference type="Proteomes" id="UP000076066">
    <property type="component" value="Plasmid unnamed 2"/>
</dbReference>
<evidence type="ECO:0000256" key="2">
    <source>
        <dbReference type="SAM" id="MobiDB-lite"/>
    </source>
</evidence>
<gene>
    <name evidence="3" type="ORF">AY555_10215</name>
    <name evidence="4" type="ORF">AY555_11330</name>
</gene>
<name>A0A145VSM1_9PROT</name>
<dbReference type="InterPro" id="IPR000424">
    <property type="entry name" value="Primosome_PriB/ssb"/>
</dbReference>
<organism evidence="4 5">
    <name type="scientific">Haematospirillum jordaniae</name>
    <dbReference type="NCBI Taxonomy" id="1549855"/>
    <lineage>
        <taxon>Bacteria</taxon>
        <taxon>Pseudomonadati</taxon>
        <taxon>Pseudomonadota</taxon>
        <taxon>Alphaproteobacteria</taxon>
        <taxon>Rhodospirillales</taxon>
        <taxon>Novispirillaceae</taxon>
        <taxon>Haematospirillum</taxon>
    </lineage>
</organism>
<keyword evidence="5" id="KW-1185">Reference proteome</keyword>
<dbReference type="KEGG" id="hjo:AY555_11330"/>
<accession>A0A145VSM1</accession>
<evidence type="ECO:0000256" key="1">
    <source>
        <dbReference type="ARBA" id="ARBA00023125"/>
    </source>
</evidence>
<evidence type="ECO:0000313" key="5">
    <source>
        <dbReference type="Proteomes" id="UP000076066"/>
    </source>
</evidence>
<dbReference type="Pfam" id="PF00436">
    <property type="entry name" value="SSB"/>
    <property type="match status" value="1"/>
</dbReference>
<evidence type="ECO:0000313" key="4">
    <source>
        <dbReference type="EMBL" id="AMW35942.1"/>
    </source>
</evidence>
<keyword evidence="1" id="KW-0238">DNA-binding</keyword>
<dbReference type="SUPFAM" id="SSF50249">
    <property type="entry name" value="Nucleic acid-binding proteins"/>
    <property type="match status" value="1"/>
</dbReference>
<feature type="region of interest" description="Disordered" evidence="2">
    <location>
        <begin position="39"/>
        <end position="66"/>
    </location>
</feature>
<evidence type="ECO:0008006" key="6">
    <source>
        <dbReference type="Google" id="ProtNLM"/>
    </source>
</evidence>
<sequence length="66" mass="7136">MYIEGQLQTRKWTDADGRDRYATEIILTAGSGEMILLDSRADSREPGPVEAANNAVPDPVGTRATS</sequence>
<dbReference type="RefSeq" id="WP_066137002.1">
    <property type="nucleotide sequence ID" value="NZ_CP014527.1"/>
</dbReference>
<dbReference type="Gene3D" id="2.40.50.140">
    <property type="entry name" value="Nucleic acid-binding proteins"/>
    <property type="match status" value="1"/>
</dbReference>
<dbReference type="InterPro" id="IPR012340">
    <property type="entry name" value="NA-bd_OB-fold"/>
</dbReference>
<dbReference type="EMBL" id="CP014527">
    <property type="protein sequence ID" value="AMW35748.1"/>
    <property type="molecule type" value="Genomic_DNA"/>
</dbReference>
<geneLocation type="plasmid" evidence="4 5">
    <name>unnamed 2</name>
</geneLocation>
<protein>
    <recommendedName>
        <fullName evidence="6">Single-stranded DNA-binding protein</fullName>
    </recommendedName>
</protein>
<reference evidence="4 5" key="1">
    <citation type="submission" date="2016-02" db="EMBL/GenBank/DDBJ databases">
        <title>Complete Genome of H5569, the type strain of the newly described species Haematospirillium jordaniae.</title>
        <authorList>
            <person name="Nicholson A.C."/>
            <person name="Humrighouse B.W."/>
            <person name="Loparov V."/>
            <person name="McQuiston J.R."/>
        </authorList>
    </citation>
    <scope>NUCLEOTIDE SEQUENCE [LARGE SCALE GENOMIC DNA]</scope>
    <source>
        <strain evidence="4 5">H5569</strain>
        <plasmid evidence="5">Plasmid unnamed 2</plasmid>
        <plasmid evidence="4">unnamed 2</plasmid>
    </source>
</reference>
<evidence type="ECO:0000313" key="3">
    <source>
        <dbReference type="EMBL" id="AMW35748.1"/>
    </source>
</evidence>
<proteinExistence type="predicted"/>
<dbReference type="KEGG" id="hjo:AY555_10215"/>
<dbReference type="GeneID" id="86365341"/>
<dbReference type="EMBL" id="CP014527">
    <property type="protein sequence ID" value="AMW35942.1"/>
    <property type="molecule type" value="Genomic_DNA"/>
</dbReference>
<dbReference type="AlphaFoldDB" id="A0A145VSM1"/>
<keyword evidence="4" id="KW-0614">Plasmid</keyword>